<name>A0A381S5M4_9ZZZZ</name>
<dbReference type="InterPro" id="IPR051791">
    <property type="entry name" value="Pra-immunoreactive"/>
</dbReference>
<feature type="transmembrane region" description="Helical" evidence="6">
    <location>
        <begin position="62"/>
        <end position="85"/>
    </location>
</feature>
<dbReference type="Pfam" id="PF06271">
    <property type="entry name" value="RDD"/>
    <property type="match status" value="1"/>
</dbReference>
<evidence type="ECO:0000259" key="7">
    <source>
        <dbReference type="Pfam" id="PF06271"/>
    </source>
</evidence>
<proteinExistence type="predicted"/>
<organism evidence="8">
    <name type="scientific">marine metagenome</name>
    <dbReference type="NCBI Taxonomy" id="408172"/>
    <lineage>
        <taxon>unclassified sequences</taxon>
        <taxon>metagenomes</taxon>
        <taxon>ecological metagenomes</taxon>
    </lineage>
</organism>
<dbReference type="GO" id="GO:0005886">
    <property type="term" value="C:plasma membrane"/>
    <property type="evidence" value="ECO:0007669"/>
    <property type="project" value="UniProtKB-SubCell"/>
</dbReference>
<dbReference type="InterPro" id="IPR010432">
    <property type="entry name" value="RDD"/>
</dbReference>
<accession>A0A381S5M4</accession>
<dbReference type="EMBL" id="UINC01002694">
    <property type="protein sequence ID" value="SUZ99350.1"/>
    <property type="molecule type" value="Genomic_DNA"/>
</dbReference>
<feature type="domain" description="RDD" evidence="7">
    <location>
        <begin position="18"/>
        <end position="144"/>
    </location>
</feature>
<dbReference type="PANTHER" id="PTHR36115:SF4">
    <property type="entry name" value="MEMBRANE PROTEIN"/>
    <property type="match status" value="1"/>
</dbReference>
<evidence type="ECO:0000313" key="8">
    <source>
        <dbReference type="EMBL" id="SUZ99350.1"/>
    </source>
</evidence>
<evidence type="ECO:0000256" key="1">
    <source>
        <dbReference type="ARBA" id="ARBA00004651"/>
    </source>
</evidence>
<keyword evidence="3 6" id="KW-0812">Transmembrane</keyword>
<feature type="transmembrane region" description="Helical" evidence="6">
    <location>
        <begin position="24"/>
        <end position="41"/>
    </location>
</feature>
<evidence type="ECO:0000256" key="4">
    <source>
        <dbReference type="ARBA" id="ARBA00022989"/>
    </source>
</evidence>
<gene>
    <name evidence="8" type="ORF">METZ01_LOCUS52204</name>
</gene>
<dbReference type="PANTHER" id="PTHR36115">
    <property type="entry name" value="PROLINE-RICH ANTIGEN HOMOLOG-RELATED"/>
    <property type="match status" value="1"/>
</dbReference>
<protein>
    <recommendedName>
        <fullName evidence="7">RDD domain-containing protein</fullName>
    </recommendedName>
</protein>
<reference evidence="8" key="1">
    <citation type="submission" date="2018-05" db="EMBL/GenBank/DDBJ databases">
        <authorList>
            <person name="Lanie J.A."/>
            <person name="Ng W.-L."/>
            <person name="Kazmierczak K.M."/>
            <person name="Andrzejewski T.M."/>
            <person name="Davidsen T.M."/>
            <person name="Wayne K.J."/>
            <person name="Tettelin H."/>
            <person name="Glass J.I."/>
            <person name="Rusch D."/>
            <person name="Podicherti R."/>
            <person name="Tsui H.-C.T."/>
            <person name="Winkler M.E."/>
        </authorList>
    </citation>
    <scope>NUCLEOTIDE SEQUENCE</scope>
</reference>
<dbReference type="AlphaFoldDB" id="A0A381S5M4"/>
<evidence type="ECO:0000256" key="5">
    <source>
        <dbReference type="ARBA" id="ARBA00023136"/>
    </source>
</evidence>
<keyword evidence="5 6" id="KW-0472">Membrane</keyword>
<sequence length="172" mass="18275">VNIFDRLRGGASGPDPTAVSGRRLAAWLLDNLFMAIVILLVHRGDAVLTNDAGLPTSINPTIIWTATVLMVLNQVALTMVTGFSLGKAVTGLRVVNRRDGGLPGFRGAAGRTLPWVIPVPFIPLVEMGLVLTSRGHRRIGDRIGGTLVVDRGWVGEPVFVPGLDQVPGDDLI</sequence>
<evidence type="ECO:0000256" key="6">
    <source>
        <dbReference type="SAM" id="Phobius"/>
    </source>
</evidence>
<feature type="non-terminal residue" evidence="8">
    <location>
        <position position="1"/>
    </location>
</feature>
<keyword evidence="2" id="KW-1003">Cell membrane</keyword>
<evidence type="ECO:0000256" key="2">
    <source>
        <dbReference type="ARBA" id="ARBA00022475"/>
    </source>
</evidence>
<comment type="subcellular location">
    <subcellularLocation>
        <location evidence="1">Cell membrane</location>
        <topology evidence="1">Multi-pass membrane protein</topology>
    </subcellularLocation>
</comment>
<keyword evidence="4 6" id="KW-1133">Transmembrane helix</keyword>
<evidence type="ECO:0000256" key="3">
    <source>
        <dbReference type="ARBA" id="ARBA00022692"/>
    </source>
</evidence>